<proteinExistence type="predicted"/>
<feature type="compositionally biased region" description="Low complexity" evidence="1">
    <location>
        <begin position="84"/>
        <end position="102"/>
    </location>
</feature>
<organism evidence="2 3">
    <name type="scientific">Anopheles merus</name>
    <name type="common">Mosquito</name>
    <dbReference type="NCBI Taxonomy" id="30066"/>
    <lineage>
        <taxon>Eukaryota</taxon>
        <taxon>Metazoa</taxon>
        <taxon>Ecdysozoa</taxon>
        <taxon>Arthropoda</taxon>
        <taxon>Hexapoda</taxon>
        <taxon>Insecta</taxon>
        <taxon>Pterygota</taxon>
        <taxon>Neoptera</taxon>
        <taxon>Endopterygota</taxon>
        <taxon>Diptera</taxon>
        <taxon>Nematocera</taxon>
        <taxon>Culicoidea</taxon>
        <taxon>Culicidae</taxon>
        <taxon>Anophelinae</taxon>
        <taxon>Anopheles</taxon>
    </lineage>
</organism>
<feature type="region of interest" description="Disordered" evidence="1">
    <location>
        <begin position="60"/>
        <end position="279"/>
    </location>
</feature>
<dbReference type="AlphaFoldDB" id="A0A182V1W9"/>
<name>A0A182V1W9_ANOME</name>
<dbReference type="EnsemblMetazoa" id="AMEM007481-RA">
    <property type="protein sequence ID" value="AMEM007481-PA"/>
    <property type="gene ID" value="AMEM007481"/>
</dbReference>
<feature type="compositionally biased region" description="Basic and acidic residues" evidence="1">
    <location>
        <begin position="133"/>
        <end position="142"/>
    </location>
</feature>
<evidence type="ECO:0000313" key="3">
    <source>
        <dbReference type="Proteomes" id="UP000075903"/>
    </source>
</evidence>
<keyword evidence="3" id="KW-1185">Reference proteome</keyword>
<feature type="compositionally biased region" description="Polar residues" evidence="1">
    <location>
        <begin position="287"/>
        <end position="298"/>
    </location>
</feature>
<reference evidence="2" key="1">
    <citation type="submission" date="2020-05" db="UniProtKB">
        <authorList>
            <consortium name="EnsemblMetazoa"/>
        </authorList>
    </citation>
    <scope>IDENTIFICATION</scope>
    <source>
        <strain evidence="2">MAF</strain>
    </source>
</reference>
<protein>
    <submittedName>
        <fullName evidence="2">Uncharacterized protein</fullName>
    </submittedName>
</protein>
<feature type="compositionally biased region" description="Low complexity" evidence="1">
    <location>
        <begin position="265"/>
        <end position="279"/>
    </location>
</feature>
<accession>A0A182V1W9</accession>
<evidence type="ECO:0000256" key="1">
    <source>
        <dbReference type="SAM" id="MobiDB-lite"/>
    </source>
</evidence>
<feature type="compositionally biased region" description="Low complexity" evidence="1">
    <location>
        <begin position="152"/>
        <end position="176"/>
    </location>
</feature>
<dbReference type="VEuPathDB" id="VectorBase:AMEM21_012186"/>
<dbReference type="Proteomes" id="UP000075903">
    <property type="component" value="Unassembled WGS sequence"/>
</dbReference>
<feature type="region of interest" description="Disordered" evidence="1">
    <location>
        <begin position="1"/>
        <end position="40"/>
    </location>
</feature>
<feature type="region of interest" description="Disordered" evidence="1">
    <location>
        <begin position="287"/>
        <end position="306"/>
    </location>
</feature>
<evidence type="ECO:0000313" key="2">
    <source>
        <dbReference type="EnsemblMetazoa" id="AMEM007481-PA"/>
    </source>
</evidence>
<sequence length="306" mass="30956">MYVINPPPASQDLQPTASSYVAARHSESIELEQQQQQQQHKEILSQILTKCNADMSDQVANFSCPDEKTPPRSAAVPVKEEAKSPASSSPAATPAPSSSPCSEVGSGHGAKPTPAVAGSSPKEATSAPAGECKTGRRTDGEIRSPLPTLKRSPSLDGSPLSSASSSNAASLSPSSLDGPAKSTPPKSEPMAEPVQSLAVASPVSSNFSSVVHPKERALKSIAAAAASNERNNATNGGSSSSSSTPAKPASKAGAVNAGGRAVLNGTGPSATGTGTTAHGGRLQFFKAQSQRSAPTLTDVSRFHTPL</sequence>
<feature type="compositionally biased region" description="Low complexity" evidence="1">
    <location>
        <begin position="222"/>
        <end position="254"/>
    </location>
</feature>
<dbReference type="VEuPathDB" id="VectorBase:AMEM007481"/>